<dbReference type="EMBL" id="RQHW01000028">
    <property type="protein sequence ID" value="TGN19776.1"/>
    <property type="molecule type" value="Genomic_DNA"/>
</dbReference>
<dbReference type="Proteomes" id="UP000298058">
    <property type="component" value="Unassembled WGS sequence"/>
</dbReference>
<evidence type="ECO:0000313" key="2">
    <source>
        <dbReference type="EMBL" id="TGN19776.1"/>
    </source>
</evidence>
<feature type="transmembrane region" description="Helical" evidence="1">
    <location>
        <begin position="12"/>
        <end position="32"/>
    </location>
</feature>
<keyword evidence="3" id="KW-1185">Reference proteome</keyword>
<name>A0A4V3JY59_9LEPT</name>
<reference evidence="2" key="1">
    <citation type="journal article" date="2019" name="PLoS Negl. Trop. Dis.">
        <title>Revisiting the worldwide diversity of Leptospira species in the environment.</title>
        <authorList>
            <person name="Vincent A.T."/>
            <person name="Schiettekatte O."/>
            <person name="Bourhy P."/>
            <person name="Veyrier F.J."/>
            <person name="Picardeau M."/>
        </authorList>
    </citation>
    <scope>NUCLEOTIDE SEQUENCE [LARGE SCALE GENOMIC DNA]</scope>
    <source>
        <strain evidence="2">201300427</strain>
    </source>
</reference>
<sequence length="71" mass="7740">MLLDMAIARPVGLAGTVLGIGTFIVATPFTLLSGTWKQAGKRLVVYPAKFTFVRGLGDFPGYMEEYEIVED</sequence>
<accession>A0A4V3JY59</accession>
<dbReference type="OrthoDB" id="332175at2"/>
<keyword evidence="1" id="KW-0472">Membrane</keyword>
<keyword evidence="1" id="KW-0812">Transmembrane</keyword>
<protein>
    <submittedName>
        <fullName evidence="2">Uncharacterized protein</fullName>
    </submittedName>
</protein>
<proteinExistence type="predicted"/>
<dbReference type="AlphaFoldDB" id="A0A4V3JY59"/>
<keyword evidence="1" id="KW-1133">Transmembrane helix</keyword>
<gene>
    <name evidence="2" type="ORF">EHS15_07640</name>
</gene>
<comment type="caution">
    <text evidence="2">The sequence shown here is derived from an EMBL/GenBank/DDBJ whole genome shotgun (WGS) entry which is preliminary data.</text>
</comment>
<organism evidence="2 3">
    <name type="scientific">Leptospira idonii</name>
    <dbReference type="NCBI Taxonomy" id="1193500"/>
    <lineage>
        <taxon>Bacteria</taxon>
        <taxon>Pseudomonadati</taxon>
        <taxon>Spirochaetota</taxon>
        <taxon>Spirochaetia</taxon>
        <taxon>Leptospirales</taxon>
        <taxon>Leptospiraceae</taxon>
        <taxon>Leptospira</taxon>
    </lineage>
</organism>
<evidence type="ECO:0000313" key="3">
    <source>
        <dbReference type="Proteomes" id="UP000298058"/>
    </source>
</evidence>
<evidence type="ECO:0000256" key="1">
    <source>
        <dbReference type="SAM" id="Phobius"/>
    </source>
</evidence>